<comment type="similarity">
    <text evidence="2 12">Belongs to the AAA ATPase family.</text>
</comment>
<dbReference type="Pfam" id="PF04212">
    <property type="entry name" value="MIT"/>
    <property type="match status" value="1"/>
</dbReference>
<feature type="region of interest" description="Disordered" evidence="13">
    <location>
        <begin position="80"/>
        <end position="108"/>
    </location>
</feature>
<evidence type="ECO:0000256" key="10">
    <source>
        <dbReference type="ARBA" id="ARBA00023136"/>
    </source>
</evidence>
<evidence type="ECO:0000256" key="6">
    <source>
        <dbReference type="ARBA" id="ARBA00022753"/>
    </source>
</evidence>
<keyword evidence="10" id="KW-0472">Membrane</keyword>
<evidence type="ECO:0000256" key="9">
    <source>
        <dbReference type="ARBA" id="ARBA00022927"/>
    </source>
</evidence>
<dbReference type="Gene3D" id="1.20.58.80">
    <property type="entry name" value="Phosphotransferase system, lactose/cellobiose-type IIA subunit"/>
    <property type="match status" value="1"/>
</dbReference>
<evidence type="ECO:0000256" key="11">
    <source>
        <dbReference type="ARBA" id="ARBA00048883"/>
    </source>
</evidence>
<keyword evidence="5 12" id="KW-0547">Nucleotide-binding</keyword>
<accession>A0A139APB4</accession>
<evidence type="ECO:0000313" key="17">
    <source>
        <dbReference type="Proteomes" id="UP000070544"/>
    </source>
</evidence>
<feature type="domain" description="MIT" evidence="15">
    <location>
        <begin position="2"/>
        <end position="78"/>
    </location>
</feature>
<evidence type="ECO:0000259" key="15">
    <source>
        <dbReference type="SMART" id="SM00745"/>
    </source>
</evidence>
<dbReference type="Pfam" id="PF09336">
    <property type="entry name" value="Vps4_C"/>
    <property type="match status" value="1"/>
</dbReference>
<dbReference type="Gene3D" id="3.40.50.300">
    <property type="entry name" value="P-loop containing nucleotide triphosphate hydrolases"/>
    <property type="match status" value="1"/>
</dbReference>
<dbReference type="InterPro" id="IPR041569">
    <property type="entry name" value="AAA_lid_3"/>
</dbReference>
<comment type="catalytic activity">
    <reaction evidence="11">
        <text>ATP + H2O = ADP + phosphate + H(+)</text>
        <dbReference type="Rhea" id="RHEA:13065"/>
        <dbReference type="ChEBI" id="CHEBI:15377"/>
        <dbReference type="ChEBI" id="CHEBI:15378"/>
        <dbReference type="ChEBI" id="CHEBI:30616"/>
        <dbReference type="ChEBI" id="CHEBI:43474"/>
        <dbReference type="ChEBI" id="CHEBI:456216"/>
        <dbReference type="EC" id="3.6.4.6"/>
    </reaction>
</comment>
<dbReference type="AlphaFoldDB" id="A0A139APB4"/>
<dbReference type="GO" id="GO:0045324">
    <property type="term" value="P:late endosome to vacuole transport"/>
    <property type="evidence" value="ECO:0007669"/>
    <property type="project" value="UniProtKB-ARBA"/>
</dbReference>
<protein>
    <recommendedName>
        <fullName evidence="3">vesicle-fusing ATPase</fullName>
        <ecNumber evidence="3">3.6.4.6</ecNumber>
    </recommendedName>
</protein>
<evidence type="ECO:0000256" key="7">
    <source>
        <dbReference type="ARBA" id="ARBA00022801"/>
    </source>
</evidence>
<evidence type="ECO:0000256" key="8">
    <source>
        <dbReference type="ARBA" id="ARBA00022840"/>
    </source>
</evidence>
<dbReference type="InterPro" id="IPR003593">
    <property type="entry name" value="AAA+_ATPase"/>
</dbReference>
<evidence type="ECO:0000256" key="1">
    <source>
        <dbReference type="ARBA" id="ARBA00004481"/>
    </source>
</evidence>
<dbReference type="GO" id="GO:0016887">
    <property type="term" value="F:ATP hydrolysis activity"/>
    <property type="evidence" value="ECO:0007669"/>
    <property type="project" value="InterPro"/>
</dbReference>
<keyword evidence="9" id="KW-0653">Protein transport</keyword>
<dbReference type="GO" id="GO:0005524">
    <property type="term" value="F:ATP binding"/>
    <property type="evidence" value="ECO:0007669"/>
    <property type="project" value="UniProtKB-KW"/>
</dbReference>
<dbReference type="InterPro" id="IPR050304">
    <property type="entry name" value="MT-severing_AAA_ATPase"/>
</dbReference>
<keyword evidence="6" id="KW-0967">Endosome</keyword>
<dbReference type="FunFam" id="1.10.8.60:FF:000015">
    <property type="entry name" value="vacuolar protein sorting-associated protein 4A"/>
    <property type="match status" value="1"/>
</dbReference>
<dbReference type="Pfam" id="PF17862">
    <property type="entry name" value="AAA_lid_3"/>
    <property type="match status" value="1"/>
</dbReference>
<dbReference type="SUPFAM" id="SSF52540">
    <property type="entry name" value="P-loop containing nucleoside triphosphate hydrolases"/>
    <property type="match status" value="1"/>
</dbReference>
<dbReference type="GO" id="GO:0010008">
    <property type="term" value="C:endosome membrane"/>
    <property type="evidence" value="ECO:0007669"/>
    <property type="project" value="UniProtKB-SubCell"/>
</dbReference>
<evidence type="ECO:0000259" key="14">
    <source>
        <dbReference type="SMART" id="SM00382"/>
    </source>
</evidence>
<dbReference type="OMA" id="IRRHEEW"/>
<evidence type="ECO:0000256" key="3">
    <source>
        <dbReference type="ARBA" id="ARBA00012674"/>
    </source>
</evidence>
<gene>
    <name evidence="16" type="ORF">M427DRAFT_53855</name>
</gene>
<dbReference type="EMBL" id="KQ965742">
    <property type="protein sequence ID" value="KXS18484.1"/>
    <property type="molecule type" value="Genomic_DNA"/>
</dbReference>
<organism evidence="16 17">
    <name type="scientific">Gonapodya prolifera (strain JEL478)</name>
    <name type="common">Monoblepharis prolifera</name>
    <dbReference type="NCBI Taxonomy" id="1344416"/>
    <lineage>
        <taxon>Eukaryota</taxon>
        <taxon>Fungi</taxon>
        <taxon>Fungi incertae sedis</taxon>
        <taxon>Chytridiomycota</taxon>
        <taxon>Chytridiomycota incertae sedis</taxon>
        <taxon>Monoblepharidomycetes</taxon>
        <taxon>Monoblepharidales</taxon>
        <taxon>Gonapodyaceae</taxon>
        <taxon>Gonapodya</taxon>
    </lineage>
</organism>
<dbReference type="InterPro" id="IPR036181">
    <property type="entry name" value="MIT_dom_sf"/>
</dbReference>
<feature type="domain" description="AAA+ ATPase" evidence="14">
    <location>
        <begin position="158"/>
        <end position="293"/>
    </location>
</feature>
<dbReference type="GO" id="GO:0015031">
    <property type="term" value="P:protein transport"/>
    <property type="evidence" value="ECO:0007669"/>
    <property type="project" value="UniProtKB-KW"/>
</dbReference>
<dbReference type="InterPro" id="IPR003960">
    <property type="entry name" value="ATPase_AAA_CS"/>
</dbReference>
<dbReference type="InterPro" id="IPR007330">
    <property type="entry name" value="MIT_dom"/>
</dbReference>
<dbReference type="OrthoDB" id="29072at2759"/>
<sequence>MSHEYLGKAIELVRRAAEEDNKKNYEQAYQLYMNSLGYFEHVVKYEKNERSKQAIQAKMGEYIARAQTLKEALSKMKKQAVPLGETGGKRDSDDDDKDKKEDSETKKLKDALSGAIVTETPNVHWEDIAGLDMAKEALKEAVILPMRFPDLFTGKRTPWRGILLFGPPGTGKTYLAKAVATEAKATFLSVSSSDLISKWMGESEKLVRQLFTMAREKKPAIIFIDEIDSIAGSRSEGENEASRRVKTEFLVQMQGVGNDSTGVLMLAATNLPWQLDPAVRRRFERRIYIPLPDLNARMAMFRIHVGKEPVKLTVNDYKSLAQMTEGYSGSDIAVVVRDALMQPVRKVQLSNYFRFLDAPSRSEPGKVTKHIAPCEPGDRGAQRMAWTDIPDNVELLEPEVTAADFFEAIRRAKKSVAPQDIERHIEWTEEFGQEG</sequence>
<dbReference type="FunFam" id="1.20.58.80:FF:000004">
    <property type="entry name" value="Vacuolar protein sorting-associated protein 4"/>
    <property type="match status" value="1"/>
</dbReference>
<dbReference type="SUPFAM" id="SSF116846">
    <property type="entry name" value="MIT domain"/>
    <property type="match status" value="1"/>
</dbReference>
<dbReference type="Proteomes" id="UP000070544">
    <property type="component" value="Unassembled WGS sequence"/>
</dbReference>
<evidence type="ECO:0000313" key="16">
    <source>
        <dbReference type="EMBL" id="KXS18484.1"/>
    </source>
</evidence>
<dbReference type="InterPro" id="IPR003959">
    <property type="entry name" value="ATPase_AAA_core"/>
</dbReference>
<dbReference type="SMART" id="SM00382">
    <property type="entry name" value="AAA"/>
    <property type="match status" value="1"/>
</dbReference>
<proteinExistence type="inferred from homology"/>
<reference evidence="16 17" key="1">
    <citation type="journal article" date="2015" name="Genome Biol. Evol.">
        <title>Phylogenomic analyses indicate that early fungi evolved digesting cell walls of algal ancestors of land plants.</title>
        <authorList>
            <person name="Chang Y."/>
            <person name="Wang S."/>
            <person name="Sekimoto S."/>
            <person name="Aerts A.L."/>
            <person name="Choi C."/>
            <person name="Clum A."/>
            <person name="LaButti K.M."/>
            <person name="Lindquist E.A."/>
            <person name="Yee Ngan C."/>
            <person name="Ohm R.A."/>
            <person name="Salamov A.A."/>
            <person name="Grigoriev I.V."/>
            <person name="Spatafora J.W."/>
            <person name="Berbee M.L."/>
        </authorList>
    </citation>
    <scope>NUCLEOTIDE SEQUENCE [LARGE SCALE GENOMIC DNA]</scope>
    <source>
        <strain evidence="16 17">JEL478</strain>
    </source>
</reference>
<feature type="compositionally biased region" description="Basic and acidic residues" evidence="13">
    <location>
        <begin position="87"/>
        <end position="108"/>
    </location>
</feature>
<dbReference type="GO" id="GO:0007033">
    <property type="term" value="P:vacuole organization"/>
    <property type="evidence" value="ECO:0007669"/>
    <property type="project" value="TreeGrafter"/>
</dbReference>
<name>A0A139APB4_GONPJ</name>
<dbReference type="PROSITE" id="PS00674">
    <property type="entry name" value="AAA"/>
    <property type="match status" value="1"/>
</dbReference>
<dbReference type="EC" id="3.6.4.6" evidence="3"/>
<dbReference type="Gene3D" id="1.10.8.60">
    <property type="match status" value="1"/>
</dbReference>
<evidence type="ECO:0000256" key="13">
    <source>
        <dbReference type="SAM" id="MobiDB-lite"/>
    </source>
</evidence>
<dbReference type="STRING" id="1344416.A0A139APB4"/>
<dbReference type="FunFam" id="3.40.50.300:FF:000043">
    <property type="entry name" value="Vacuolar protein sorting-associated protein 4"/>
    <property type="match status" value="1"/>
</dbReference>
<keyword evidence="17" id="KW-1185">Reference proteome</keyword>
<dbReference type="InterPro" id="IPR015415">
    <property type="entry name" value="Spast_Vps4_C"/>
</dbReference>
<dbReference type="InterPro" id="IPR027417">
    <property type="entry name" value="P-loop_NTPase"/>
</dbReference>
<dbReference type="PANTHER" id="PTHR23074">
    <property type="entry name" value="AAA DOMAIN-CONTAINING"/>
    <property type="match status" value="1"/>
</dbReference>
<evidence type="ECO:0000256" key="4">
    <source>
        <dbReference type="ARBA" id="ARBA00022448"/>
    </source>
</evidence>
<evidence type="ECO:0000256" key="2">
    <source>
        <dbReference type="ARBA" id="ARBA00006914"/>
    </source>
</evidence>
<dbReference type="SMART" id="SM00745">
    <property type="entry name" value="MIT"/>
    <property type="match status" value="1"/>
</dbReference>
<dbReference type="GO" id="GO:0016197">
    <property type="term" value="P:endosomal transport"/>
    <property type="evidence" value="ECO:0007669"/>
    <property type="project" value="TreeGrafter"/>
</dbReference>
<dbReference type="PANTHER" id="PTHR23074:SF83">
    <property type="entry name" value="VACUOLAR PROTEIN SORTING-ASSOCIATED PROTEIN 4A"/>
    <property type="match status" value="1"/>
</dbReference>
<evidence type="ECO:0000256" key="12">
    <source>
        <dbReference type="RuleBase" id="RU003651"/>
    </source>
</evidence>
<evidence type="ECO:0000256" key="5">
    <source>
        <dbReference type="ARBA" id="ARBA00022741"/>
    </source>
</evidence>
<keyword evidence="4" id="KW-0813">Transport</keyword>
<comment type="subcellular location">
    <subcellularLocation>
        <location evidence="1">Endosome membrane</location>
        <topology evidence="1">Peripheral membrane protein</topology>
    </subcellularLocation>
</comment>
<keyword evidence="8 12" id="KW-0067">ATP-binding</keyword>
<dbReference type="Pfam" id="PF00004">
    <property type="entry name" value="AAA"/>
    <property type="match status" value="1"/>
</dbReference>
<keyword evidence="7" id="KW-0378">Hydrolase</keyword>